<keyword evidence="6" id="KW-0804">Transcription</keyword>
<dbReference type="GO" id="GO:0000976">
    <property type="term" value="F:transcription cis-regulatory region binding"/>
    <property type="evidence" value="ECO:0007669"/>
    <property type="project" value="TreeGrafter"/>
</dbReference>
<reference evidence="8 9" key="1">
    <citation type="journal article" date="2020" name="Biotechnol. Biofuels">
        <title>New insights from the biogas microbiome by comprehensive genome-resolved metagenomics of nearly 1600 species originating from multiple anaerobic digesters.</title>
        <authorList>
            <person name="Campanaro S."/>
            <person name="Treu L."/>
            <person name="Rodriguez-R L.M."/>
            <person name="Kovalovszki A."/>
            <person name="Ziels R.M."/>
            <person name="Maus I."/>
            <person name="Zhu X."/>
            <person name="Kougias P.G."/>
            <person name="Basile A."/>
            <person name="Luo G."/>
            <person name="Schluter A."/>
            <person name="Konstantinidis K.T."/>
            <person name="Angelidaki I."/>
        </authorList>
    </citation>
    <scope>NUCLEOTIDE SEQUENCE [LARGE SCALE GENOMIC DNA]</scope>
    <source>
        <strain evidence="8">AS06rmzACSIP_256</strain>
    </source>
</reference>
<feature type="binding site" evidence="7">
    <location>
        <position position="103"/>
    </location>
    <ligand>
        <name>Zn(2+)</name>
        <dbReference type="ChEBI" id="CHEBI:29105"/>
    </ligand>
</feature>
<dbReference type="AlphaFoldDB" id="A0A7X7LXN4"/>
<dbReference type="InterPro" id="IPR036388">
    <property type="entry name" value="WH-like_DNA-bd_sf"/>
</dbReference>
<dbReference type="GO" id="GO:0003700">
    <property type="term" value="F:DNA-binding transcription factor activity"/>
    <property type="evidence" value="ECO:0007669"/>
    <property type="project" value="InterPro"/>
</dbReference>
<evidence type="ECO:0000256" key="2">
    <source>
        <dbReference type="ARBA" id="ARBA00022491"/>
    </source>
</evidence>
<keyword evidence="2" id="KW-0678">Repressor</keyword>
<proteinExistence type="inferred from homology"/>
<evidence type="ECO:0000256" key="4">
    <source>
        <dbReference type="ARBA" id="ARBA00023015"/>
    </source>
</evidence>
<gene>
    <name evidence="8" type="ORF">GX576_13005</name>
</gene>
<dbReference type="InterPro" id="IPR036390">
    <property type="entry name" value="WH_DNA-bd_sf"/>
</dbReference>
<comment type="caution">
    <text evidence="8">The sequence shown here is derived from an EMBL/GenBank/DDBJ whole genome shotgun (WGS) entry which is preliminary data.</text>
</comment>
<dbReference type="Proteomes" id="UP000536534">
    <property type="component" value="Unassembled WGS sequence"/>
</dbReference>
<name>A0A7X7LXN4_9RHOO</name>
<keyword evidence="4" id="KW-0805">Transcription regulation</keyword>
<dbReference type="GO" id="GO:0045892">
    <property type="term" value="P:negative regulation of DNA-templated transcription"/>
    <property type="evidence" value="ECO:0007669"/>
    <property type="project" value="TreeGrafter"/>
</dbReference>
<sequence>MSSVLHHPPAGVARDLIAARGGRATRTRIAVIEALQACAHPMSHDELGAALDAAGVAHDRVTLYRALEWLVGQGIATRIAGGERAWRFELRGDDSHRHAHFHCERCGQIVCLEDVAATAAPSLPAGFELERAELVLHGACADCGRQRGGER</sequence>
<comment type="similarity">
    <text evidence="1">Belongs to the Fur family.</text>
</comment>
<keyword evidence="3 7" id="KW-0862">Zinc</keyword>
<comment type="cofactor">
    <cofactor evidence="7">
        <name>Zn(2+)</name>
        <dbReference type="ChEBI" id="CHEBI:29105"/>
    </cofactor>
    <text evidence="7">Binds 1 zinc ion per subunit.</text>
</comment>
<dbReference type="PANTHER" id="PTHR33202:SF7">
    <property type="entry name" value="FERRIC UPTAKE REGULATION PROTEIN"/>
    <property type="match status" value="1"/>
</dbReference>
<evidence type="ECO:0000313" key="9">
    <source>
        <dbReference type="Proteomes" id="UP000536534"/>
    </source>
</evidence>
<dbReference type="InterPro" id="IPR002481">
    <property type="entry name" value="FUR"/>
</dbReference>
<dbReference type="InterPro" id="IPR043135">
    <property type="entry name" value="Fur_C"/>
</dbReference>
<evidence type="ECO:0000256" key="5">
    <source>
        <dbReference type="ARBA" id="ARBA00023125"/>
    </source>
</evidence>
<dbReference type="Pfam" id="PF01475">
    <property type="entry name" value="FUR"/>
    <property type="match status" value="1"/>
</dbReference>
<protein>
    <submittedName>
        <fullName evidence="8">Transcriptional repressor</fullName>
    </submittedName>
</protein>
<organism evidence="8 9">
    <name type="scientific">Thauera phenolivorans</name>
    <dbReference type="NCBI Taxonomy" id="1792543"/>
    <lineage>
        <taxon>Bacteria</taxon>
        <taxon>Pseudomonadati</taxon>
        <taxon>Pseudomonadota</taxon>
        <taxon>Betaproteobacteria</taxon>
        <taxon>Rhodocyclales</taxon>
        <taxon>Zoogloeaceae</taxon>
        <taxon>Thauera</taxon>
    </lineage>
</organism>
<evidence type="ECO:0000256" key="6">
    <source>
        <dbReference type="ARBA" id="ARBA00023163"/>
    </source>
</evidence>
<feature type="binding site" evidence="7">
    <location>
        <position position="106"/>
    </location>
    <ligand>
        <name>Zn(2+)</name>
        <dbReference type="ChEBI" id="CHEBI:29105"/>
    </ligand>
</feature>
<dbReference type="GO" id="GO:1900376">
    <property type="term" value="P:regulation of secondary metabolite biosynthetic process"/>
    <property type="evidence" value="ECO:0007669"/>
    <property type="project" value="TreeGrafter"/>
</dbReference>
<evidence type="ECO:0000256" key="7">
    <source>
        <dbReference type="PIRSR" id="PIRSR602481-1"/>
    </source>
</evidence>
<evidence type="ECO:0000313" key="8">
    <source>
        <dbReference type="EMBL" id="NLF55291.1"/>
    </source>
</evidence>
<dbReference type="Gene3D" id="3.30.1490.190">
    <property type="match status" value="1"/>
</dbReference>
<dbReference type="SUPFAM" id="SSF46785">
    <property type="entry name" value="Winged helix' DNA-binding domain"/>
    <property type="match status" value="1"/>
</dbReference>
<dbReference type="Gene3D" id="1.10.10.10">
    <property type="entry name" value="Winged helix-like DNA-binding domain superfamily/Winged helix DNA-binding domain"/>
    <property type="match status" value="1"/>
</dbReference>
<accession>A0A7X7LXN4</accession>
<feature type="binding site" evidence="7">
    <location>
        <position position="140"/>
    </location>
    <ligand>
        <name>Zn(2+)</name>
        <dbReference type="ChEBI" id="CHEBI:29105"/>
    </ligand>
</feature>
<evidence type="ECO:0000256" key="1">
    <source>
        <dbReference type="ARBA" id="ARBA00007957"/>
    </source>
</evidence>
<feature type="binding site" evidence="7">
    <location>
        <position position="143"/>
    </location>
    <ligand>
        <name>Zn(2+)</name>
        <dbReference type="ChEBI" id="CHEBI:29105"/>
    </ligand>
</feature>
<keyword evidence="7" id="KW-0479">Metal-binding</keyword>
<dbReference type="PANTHER" id="PTHR33202">
    <property type="entry name" value="ZINC UPTAKE REGULATION PROTEIN"/>
    <property type="match status" value="1"/>
</dbReference>
<dbReference type="EMBL" id="JAAYYV010000360">
    <property type="protein sequence ID" value="NLF55291.1"/>
    <property type="molecule type" value="Genomic_DNA"/>
</dbReference>
<keyword evidence="5" id="KW-0238">DNA-binding</keyword>
<dbReference type="GO" id="GO:0008270">
    <property type="term" value="F:zinc ion binding"/>
    <property type="evidence" value="ECO:0007669"/>
    <property type="project" value="TreeGrafter"/>
</dbReference>
<evidence type="ECO:0000256" key="3">
    <source>
        <dbReference type="ARBA" id="ARBA00022833"/>
    </source>
</evidence>